<sequence length="533" mass="59774">MNMPKMNILLNNLKLGIKLSLITNAQYRYEGILAGVNLIEGTLTLQNVQFYGIENRLTHTNTKENVNNKLPTIGTIYDSITFWMTSIRYIWSVEDKTMHRNELNDKSVIKTTVLMNNGRGRRRYYNSWSGAPRNHKNFMKSNIFRNGSTTGNLSTVNSYKSLPNQCIVPQPLTFYSGRGHNGRLLSNLGNYIAIVPPPGNLHRFGSRLTTRNPSLRLVRNPIPPKIGQLGLRGCRRKQSQPMKRVLNSNNREYTAGTVNSRGGMFVYLPPEIETTIQRRPNNFKALRVRGSRRHITERGLRSNFTIQPDEIDCAKPYDFEMANAELEAELAKINLNTSENYSDTMLEDSVNQGHLGIDQEQTISDGINSKQAISSSTSQEDSRLLTNGNGASVDSSAEGVNSSMHNNMNVCVAGKKSSTQSEGTLANFRGEYYAREKCFYDQISRSEGGSRSFNDHQKRRGSLKESNNNHYVINPSTHGQGSSAKNTMVGINSTRTERQLNLETFGPIAGRTSLWRRRKSSSVPRALFVSASA</sequence>
<dbReference type="AlphaFoldDB" id="A0A4Z2DK52"/>
<dbReference type="Gene3D" id="2.30.30.100">
    <property type="match status" value="1"/>
</dbReference>
<dbReference type="Proteomes" id="UP000311919">
    <property type="component" value="Unassembled WGS sequence"/>
</dbReference>
<dbReference type="EMBL" id="SKCS01000105">
    <property type="protein sequence ID" value="TNN16787.1"/>
    <property type="molecule type" value="Genomic_DNA"/>
</dbReference>
<dbReference type="OrthoDB" id="21539at2759"/>
<reference evidence="3 4" key="1">
    <citation type="submission" date="2019-03" db="EMBL/GenBank/DDBJ databases">
        <title>An improved genome assembly of the fluke Schistosoma japonicum.</title>
        <authorList>
            <person name="Hu W."/>
            <person name="Luo F."/>
            <person name="Yin M."/>
            <person name="Mo X."/>
            <person name="Sun C."/>
            <person name="Wu Q."/>
            <person name="Zhu B."/>
            <person name="Xiang M."/>
            <person name="Wang J."/>
            <person name="Wang Y."/>
            <person name="Zhang T."/>
            <person name="Xu B."/>
            <person name="Zheng H."/>
            <person name="Feng Z."/>
        </authorList>
    </citation>
    <scope>NUCLEOTIDE SEQUENCE [LARGE SCALE GENOMIC DNA]</scope>
    <source>
        <strain evidence="3">HuSjv2</strain>
        <tissue evidence="3">Worms</tissue>
    </source>
</reference>
<feature type="domain" description="Lsm14-like N-terminal" evidence="2">
    <location>
        <begin position="11"/>
        <end position="113"/>
    </location>
</feature>
<dbReference type="InterPro" id="IPR025609">
    <property type="entry name" value="Lsm14-like_N"/>
</dbReference>
<comment type="caution">
    <text evidence="3">The sequence shown here is derived from an EMBL/GenBank/DDBJ whole genome shotgun (WGS) entry which is preliminary data.</text>
</comment>
<keyword evidence="4" id="KW-1185">Reference proteome</keyword>
<name>A0A4Z2DK52_SCHJA</name>
<feature type="region of interest" description="Disordered" evidence="1">
    <location>
        <begin position="445"/>
        <end position="485"/>
    </location>
</feature>
<evidence type="ECO:0000313" key="4">
    <source>
        <dbReference type="Proteomes" id="UP000311919"/>
    </source>
</evidence>
<organism evidence="3 4">
    <name type="scientific">Schistosoma japonicum</name>
    <name type="common">Blood fluke</name>
    <dbReference type="NCBI Taxonomy" id="6182"/>
    <lineage>
        <taxon>Eukaryota</taxon>
        <taxon>Metazoa</taxon>
        <taxon>Spiralia</taxon>
        <taxon>Lophotrochozoa</taxon>
        <taxon>Platyhelminthes</taxon>
        <taxon>Trematoda</taxon>
        <taxon>Digenea</taxon>
        <taxon>Strigeidida</taxon>
        <taxon>Schistosomatoidea</taxon>
        <taxon>Schistosomatidae</taxon>
        <taxon>Schistosoma</taxon>
    </lineage>
</organism>
<dbReference type="InterPro" id="IPR010920">
    <property type="entry name" value="LSM_dom_sf"/>
</dbReference>
<feature type="compositionally biased region" description="Polar residues" evidence="1">
    <location>
        <begin position="464"/>
        <end position="485"/>
    </location>
</feature>
<dbReference type="STRING" id="6182.A0A4Z2DK52"/>
<evidence type="ECO:0000313" key="3">
    <source>
        <dbReference type="EMBL" id="TNN16787.1"/>
    </source>
</evidence>
<feature type="region of interest" description="Disordered" evidence="1">
    <location>
        <begin position="369"/>
        <end position="398"/>
    </location>
</feature>
<dbReference type="Pfam" id="PF12701">
    <property type="entry name" value="LSM14"/>
    <property type="match status" value="1"/>
</dbReference>
<dbReference type="SMART" id="SM01271">
    <property type="entry name" value="LSM14"/>
    <property type="match status" value="1"/>
</dbReference>
<dbReference type="PANTHER" id="PTHR13586">
    <property type="entry name" value="SCD6 PROTEIN-RELATED"/>
    <property type="match status" value="1"/>
</dbReference>
<evidence type="ECO:0000256" key="1">
    <source>
        <dbReference type="SAM" id="MobiDB-lite"/>
    </source>
</evidence>
<accession>A0A4Z2DK52</accession>
<evidence type="ECO:0000259" key="2">
    <source>
        <dbReference type="SMART" id="SM01271"/>
    </source>
</evidence>
<protein>
    <submittedName>
        <fullName evidence="3">FFD TFG box motifs isoform 2</fullName>
    </submittedName>
</protein>
<dbReference type="SUPFAM" id="SSF50182">
    <property type="entry name" value="Sm-like ribonucleoproteins"/>
    <property type="match status" value="1"/>
</dbReference>
<proteinExistence type="predicted"/>
<gene>
    <name evidence="3" type="ORF">EWB00_000146</name>
</gene>